<dbReference type="AlphaFoldDB" id="A0A2I0KLH4"/>
<gene>
    <name evidence="2" type="ORF">CRG98_010278</name>
</gene>
<feature type="region of interest" description="Disordered" evidence="1">
    <location>
        <begin position="1"/>
        <end position="53"/>
    </location>
</feature>
<name>A0A2I0KLH4_PUNGR</name>
<sequence length="146" mass="16531">MISGDSFSRVSVTCPHGKVDTPKPRNAGPNESPHSGPYTRDAGWDYPNGNNKPDWKLSRPDWAVFGSEVTRVALDGILMQVFRSDVTTISPDGILRQGQWLPTPKRPPEVRKGLKPGLPFVTREDRFLDLGMWRLFRWVEGFKLKI</sequence>
<reference evidence="2 3" key="1">
    <citation type="submission" date="2017-11" db="EMBL/GenBank/DDBJ databases">
        <title>De-novo sequencing of pomegranate (Punica granatum L.) genome.</title>
        <authorList>
            <person name="Akparov Z."/>
            <person name="Amiraslanov A."/>
            <person name="Hajiyeva S."/>
            <person name="Abbasov M."/>
            <person name="Kaur K."/>
            <person name="Hamwieh A."/>
            <person name="Solovyev V."/>
            <person name="Salamov A."/>
            <person name="Braich B."/>
            <person name="Kosarev P."/>
            <person name="Mahmoud A."/>
            <person name="Hajiyev E."/>
            <person name="Babayeva S."/>
            <person name="Izzatullayeva V."/>
            <person name="Mammadov A."/>
            <person name="Mammadov A."/>
            <person name="Sharifova S."/>
            <person name="Ojaghi J."/>
            <person name="Eynullazada K."/>
            <person name="Bayramov B."/>
            <person name="Abdulazimova A."/>
            <person name="Shahmuradov I."/>
        </authorList>
    </citation>
    <scope>NUCLEOTIDE SEQUENCE [LARGE SCALE GENOMIC DNA]</scope>
    <source>
        <strain evidence="3">cv. AG2017</strain>
        <tissue evidence="2">Leaf</tissue>
    </source>
</reference>
<accession>A0A2I0KLH4</accession>
<organism evidence="2 3">
    <name type="scientific">Punica granatum</name>
    <name type="common">Pomegranate</name>
    <dbReference type="NCBI Taxonomy" id="22663"/>
    <lineage>
        <taxon>Eukaryota</taxon>
        <taxon>Viridiplantae</taxon>
        <taxon>Streptophyta</taxon>
        <taxon>Embryophyta</taxon>
        <taxon>Tracheophyta</taxon>
        <taxon>Spermatophyta</taxon>
        <taxon>Magnoliopsida</taxon>
        <taxon>eudicotyledons</taxon>
        <taxon>Gunneridae</taxon>
        <taxon>Pentapetalae</taxon>
        <taxon>rosids</taxon>
        <taxon>malvids</taxon>
        <taxon>Myrtales</taxon>
        <taxon>Lythraceae</taxon>
        <taxon>Punica</taxon>
    </lineage>
</organism>
<feature type="compositionally biased region" description="Polar residues" evidence="1">
    <location>
        <begin position="1"/>
        <end position="11"/>
    </location>
</feature>
<keyword evidence="3" id="KW-1185">Reference proteome</keyword>
<proteinExistence type="predicted"/>
<protein>
    <submittedName>
        <fullName evidence="2">Uncharacterized protein</fullName>
    </submittedName>
</protein>
<dbReference type="EMBL" id="PGOL01000512">
    <property type="protein sequence ID" value="PKI69344.1"/>
    <property type="molecule type" value="Genomic_DNA"/>
</dbReference>
<comment type="caution">
    <text evidence="2">The sequence shown here is derived from an EMBL/GenBank/DDBJ whole genome shotgun (WGS) entry which is preliminary data.</text>
</comment>
<evidence type="ECO:0000313" key="3">
    <source>
        <dbReference type="Proteomes" id="UP000233551"/>
    </source>
</evidence>
<evidence type="ECO:0000313" key="2">
    <source>
        <dbReference type="EMBL" id="PKI69344.1"/>
    </source>
</evidence>
<evidence type="ECO:0000256" key="1">
    <source>
        <dbReference type="SAM" id="MobiDB-lite"/>
    </source>
</evidence>
<dbReference type="Proteomes" id="UP000233551">
    <property type="component" value="Unassembled WGS sequence"/>
</dbReference>